<feature type="transmembrane region" description="Helical" evidence="1">
    <location>
        <begin position="21"/>
        <end position="40"/>
    </location>
</feature>
<protein>
    <submittedName>
        <fullName evidence="2">Uncharacterized protein</fullName>
    </submittedName>
</protein>
<accession>A0A101M0P0</accession>
<keyword evidence="1" id="KW-0472">Membrane</keyword>
<evidence type="ECO:0000256" key="1">
    <source>
        <dbReference type="SAM" id="Phobius"/>
    </source>
</evidence>
<comment type="caution">
    <text evidence="2">The sequence shown here is derived from an EMBL/GenBank/DDBJ whole genome shotgun (WGS) entry which is preliminary data.</text>
</comment>
<reference evidence="2" key="1">
    <citation type="journal article" date="2015" name="Genome Biol. Evol.">
        <title>Organellar Genomes of White Spruce (Picea glauca): Assembly and Annotation.</title>
        <authorList>
            <person name="Jackman S.D."/>
            <person name="Warren R.L."/>
            <person name="Gibb E.A."/>
            <person name="Vandervalk B.P."/>
            <person name="Mohamadi H."/>
            <person name="Chu J."/>
            <person name="Raymond A."/>
            <person name="Pleasance S."/>
            <person name="Coope R."/>
            <person name="Wildung M.R."/>
            <person name="Ritland C.E."/>
            <person name="Bousquet J."/>
            <person name="Jones S.J."/>
            <person name="Bohlmann J."/>
            <person name="Birol I."/>
        </authorList>
    </citation>
    <scope>NUCLEOTIDE SEQUENCE [LARGE SCALE GENOMIC DNA]</scope>
    <source>
        <tissue evidence="2">Flushing bud</tissue>
    </source>
</reference>
<organism evidence="2">
    <name type="scientific">Picea glauca</name>
    <name type="common">White spruce</name>
    <name type="synonym">Pinus glauca</name>
    <dbReference type="NCBI Taxonomy" id="3330"/>
    <lineage>
        <taxon>Eukaryota</taxon>
        <taxon>Viridiplantae</taxon>
        <taxon>Streptophyta</taxon>
        <taxon>Embryophyta</taxon>
        <taxon>Tracheophyta</taxon>
        <taxon>Spermatophyta</taxon>
        <taxon>Pinopsida</taxon>
        <taxon>Pinidae</taxon>
        <taxon>Conifers I</taxon>
        <taxon>Pinales</taxon>
        <taxon>Pinaceae</taxon>
        <taxon>Picea</taxon>
    </lineage>
</organism>
<evidence type="ECO:0000313" key="2">
    <source>
        <dbReference type="EMBL" id="KUM48856.1"/>
    </source>
</evidence>
<sequence length="44" mass="5006">MQVTQSTYNGYDSHETVLMEIVMLPIVVGPYTLITSFFILDKPL</sequence>
<keyword evidence="1" id="KW-1133">Transmembrane helix</keyword>
<keyword evidence="1" id="KW-0812">Transmembrane</keyword>
<dbReference type="EMBL" id="LKAM01000004">
    <property type="protein sequence ID" value="KUM48856.1"/>
    <property type="molecule type" value="Genomic_DNA"/>
</dbReference>
<proteinExistence type="predicted"/>
<name>A0A101M0P0_PICGL</name>
<keyword evidence="2" id="KW-0496">Mitochondrion</keyword>
<geneLocation type="mitochondrion" evidence="2"/>
<dbReference type="AlphaFoldDB" id="A0A101M0P0"/>
<gene>
    <name evidence="2" type="ORF">ABT39_MTgene4192</name>
</gene>